<dbReference type="Gene3D" id="3.40.50.720">
    <property type="entry name" value="NAD(P)-binding Rossmann-like Domain"/>
    <property type="match status" value="1"/>
</dbReference>
<dbReference type="PRINTS" id="PR00081">
    <property type="entry name" value="GDHRDH"/>
</dbReference>
<dbReference type="PATRIC" id="fig|1547436.3.peg.544"/>
<dbReference type="AlphaFoldDB" id="A0A0Q1BLH1"/>
<dbReference type="GO" id="GO:0016491">
    <property type="term" value="F:oxidoreductase activity"/>
    <property type="evidence" value="ECO:0007669"/>
    <property type="project" value="UniProtKB-KW"/>
</dbReference>
<dbReference type="EMBL" id="LCTZ01000002">
    <property type="protein sequence ID" value="KQC31574.1"/>
    <property type="molecule type" value="Genomic_DNA"/>
</dbReference>
<evidence type="ECO:0000256" key="3">
    <source>
        <dbReference type="RuleBase" id="RU000363"/>
    </source>
</evidence>
<accession>A0A0Q1BLH1</accession>
<evidence type="ECO:0000313" key="5">
    <source>
        <dbReference type="Proteomes" id="UP000050827"/>
    </source>
</evidence>
<keyword evidence="2" id="KW-0560">Oxidoreductase</keyword>
<dbReference type="RefSeq" id="WP_055397695.1">
    <property type="nucleotide sequence ID" value="NZ_LCTZ01000002.1"/>
</dbReference>
<organism evidence="4 5">
    <name type="scientific">Flagellimonas eckloniae</name>
    <dbReference type="NCBI Taxonomy" id="346185"/>
    <lineage>
        <taxon>Bacteria</taxon>
        <taxon>Pseudomonadati</taxon>
        <taxon>Bacteroidota</taxon>
        <taxon>Flavobacteriia</taxon>
        <taxon>Flavobacteriales</taxon>
        <taxon>Flavobacteriaceae</taxon>
        <taxon>Flagellimonas</taxon>
    </lineage>
</organism>
<proteinExistence type="inferred from homology"/>
<evidence type="ECO:0000313" key="4">
    <source>
        <dbReference type="EMBL" id="KQC31574.1"/>
    </source>
</evidence>
<dbReference type="PROSITE" id="PS00061">
    <property type="entry name" value="ADH_SHORT"/>
    <property type="match status" value="1"/>
</dbReference>
<dbReference type="PANTHER" id="PTHR44169:SF6">
    <property type="entry name" value="NADPH-DEPENDENT 1-ACYLDIHYDROXYACETONE PHOSPHATE REDUCTASE"/>
    <property type="match status" value="1"/>
</dbReference>
<comment type="caution">
    <text evidence="4">The sequence shown here is derived from an EMBL/GenBank/DDBJ whole genome shotgun (WGS) entry which is preliminary data.</text>
</comment>
<dbReference type="OrthoDB" id="822355at2"/>
<dbReference type="InterPro" id="IPR036291">
    <property type="entry name" value="NAD(P)-bd_dom_sf"/>
</dbReference>
<dbReference type="Proteomes" id="UP000050827">
    <property type="component" value="Unassembled WGS sequence"/>
</dbReference>
<sequence length="269" mass="29532">MDKKVVLITGGSSGLGKAIGTYLTSKNFKVYGTARNPKNYQGFDAFELLPLDVKIPETITKAVAEVISKEGRLDILINNAGVGITGPIEETPHEEILNVFDINFHGPIHVIKAVLPQMREQGEGKVINITSIAGYMGLPFRGYYSASKGALGVITEALRMEVKDFGISITNLAPGDFATNIAAGRYHAPVMDGSPYEAVYQKSLDLMNEHVDAGGDPIQVAEKVYAIIQKQNPKIHNPVGEFMQKFSLFLKKVLPDKIYERLLLNHYKL</sequence>
<dbReference type="PRINTS" id="PR00080">
    <property type="entry name" value="SDRFAMILY"/>
</dbReference>
<name>A0A0Q1BLH1_9FLAO</name>
<dbReference type="Pfam" id="PF00106">
    <property type="entry name" value="adh_short"/>
    <property type="match status" value="1"/>
</dbReference>
<evidence type="ECO:0000256" key="1">
    <source>
        <dbReference type="ARBA" id="ARBA00006484"/>
    </source>
</evidence>
<dbReference type="InterPro" id="IPR002347">
    <property type="entry name" value="SDR_fam"/>
</dbReference>
<reference evidence="4 5" key="1">
    <citation type="submission" date="2015-04" db="EMBL/GenBank/DDBJ databases">
        <title>Complete genome of flavobacterium.</title>
        <authorList>
            <person name="Kwon Y.M."/>
            <person name="Kim S.-J."/>
        </authorList>
    </citation>
    <scope>NUCLEOTIDE SEQUENCE [LARGE SCALE GENOMIC DNA]</scope>
    <source>
        <strain evidence="4 5">DK169</strain>
    </source>
</reference>
<dbReference type="STRING" id="346185.AAY42_02610"/>
<comment type="similarity">
    <text evidence="1 3">Belongs to the short-chain dehydrogenases/reductases (SDR) family.</text>
</comment>
<dbReference type="PANTHER" id="PTHR44169">
    <property type="entry name" value="NADPH-DEPENDENT 1-ACYLDIHYDROXYACETONE PHOSPHATE REDUCTASE"/>
    <property type="match status" value="1"/>
</dbReference>
<keyword evidence="5" id="KW-1185">Reference proteome</keyword>
<dbReference type="InterPro" id="IPR020904">
    <property type="entry name" value="Sc_DH/Rdtase_CS"/>
</dbReference>
<protein>
    <submittedName>
        <fullName evidence="4">Short-chain dehydrogenase</fullName>
    </submittedName>
</protein>
<dbReference type="CDD" id="cd05374">
    <property type="entry name" value="17beta-HSD-like_SDR_c"/>
    <property type="match status" value="1"/>
</dbReference>
<gene>
    <name evidence="4" type="ORF">AAY42_02610</name>
</gene>
<evidence type="ECO:0000256" key="2">
    <source>
        <dbReference type="ARBA" id="ARBA00023002"/>
    </source>
</evidence>
<dbReference type="SUPFAM" id="SSF51735">
    <property type="entry name" value="NAD(P)-binding Rossmann-fold domains"/>
    <property type="match status" value="1"/>
</dbReference>